<feature type="region of interest" description="Disordered" evidence="1">
    <location>
        <begin position="13"/>
        <end position="32"/>
    </location>
</feature>
<evidence type="ECO:0000313" key="2">
    <source>
        <dbReference type="EMBL" id="SHF60909.1"/>
    </source>
</evidence>
<organism evidence="2 3">
    <name type="scientific">Desulfofundulus australicus DSM 11792</name>
    <dbReference type="NCBI Taxonomy" id="1121425"/>
    <lineage>
        <taxon>Bacteria</taxon>
        <taxon>Bacillati</taxon>
        <taxon>Bacillota</taxon>
        <taxon>Clostridia</taxon>
        <taxon>Eubacteriales</taxon>
        <taxon>Peptococcaceae</taxon>
        <taxon>Desulfofundulus</taxon>
    </lineage>
</organism>
<keyword evidence="3" id="KW-1185">Reference proteome</keyword>
<dbReference type="AlphaFoldDB" id="A0A1M5D1L5"/>
<sequence>MNEPLWKVFPEAYESPYPRPKKPEPPPRVDKTEEDIDEVIKALNERRQAAGRFADERDTCHYEETSPGVMQGFGDFHHWQRLQKQKK</sequence>
<feature type="compositionally biased region" description="Basic and acidic residues" evidence="1">
    <location>
        <begin position="21"/>
        <end position="31"/>
    </location>
</feature>
<dbReference type="EMBL" id="FQUW01000043">
    <property type="protein sequence ID" value="SHF60909.1"/>
    <property type="molecule type" value="Genomic_DNA"/>
</dbReference>
<dbReference type="Proteomes" id="UP000184196">
    <property type="component" value="Unassembled WGS sequence"/>
</dbReference>
<protein>
    <submittedName>
        <fullName evidence="2">Uncharacterized protein</fullName>
    </submittedName>
</protein>
<dbReference type="RefSeq" id="WP_073167164.1">
    <property type="nucleotide sequence ID" value="NZ_FQUW01000043.1"/>
</dbReference>
<name>A0A1M5D1L5_9FIRM</name>
<evidence type="ECO:0000313" key="3">
    <source>
        <dbReference type="Proteomes" id="UP000184196"/>
    </source>
</evidence>
<proteinExistence type="predicted"/>
<reference evidence="3" key="1">
    <citation type="submission" date="2016-11" db="EMBL/GenBank/DDBJ databases">
        <authorList>
            <person name="Varghese N."/>
            <person name="Submissions S."/>
        </authorList>
    </citation>
    <scope>NUCLEOTIDE SEQUENCE [LARGE SCALE GENOMIC DNA]</scope>
    <source>
        <strain evidence="3">DSM 11792</strain>
    </source>
</reference>
<accession>A0A1M5D1L5</accession>
<gene>
    <name evidence="2" type="ORF">SAMN02745218_02700</name>
</gene>
<evidence type="ECO:0000256" key="1">
    <source>
        <dbReference type="SAM" id="MobiDB-lite"/>
    </source>
</evidence>